<evidence type="ECO:0000313" key="2">
    <source>
        <dbReference type="EMBL" id="GGM87539.1"/>
    </source>
</evidence>
<proteinExistence type="predicted"/>
<reference evidence="2" key="2">
    <citation type="submission" date="2020-09" db="EMBL/GenBank/DDBJ databases">
        <authorList>
            <person name="Sun Q."/>
            <person name="Ohkuma M."/>
        </authorList>
    </citation>
    <scope>NUCLEOTIDE SEQUENCE</scope>
    <source>
        <strain evidence="2">JCM 19831</strain>
    </source>
</reference>
<evidence type="ECO:0000256" key="1">
    <source>
        <dbReference type="SAM" id="MobiDB-lite"/>
    </source>
</evidence>
<keyword evidence="3" id="KW-1185">Reference proteome</keyword>
<organism evidence="2 3">
    <name type="scientific">Dactylosporangium sucinum</name>
    <dbReference type="NCBI Taxonomy" id="1424081"/>
    <lineage>
        <taxon>Bacteria</taxon>
        <taxon>Bacillati</taxon>
        <taxon>Actinomycetota</taxon>
        <taxon>Actinomycetes</taxon>
        <taxon>Micromonosporales</taxon>
        <taxon>Micromonosporaceae</taxon>
        <taxon>Dactylosporangium</taxon>
    </lineage>
</organism>
<evidence type="ECO:0000313" key="3">
    <source>
        <dbReference type="Proteomes" id="UP000642070"/>
    </source>
</evidence>
<feature type="region of interest" description="Disordered" evidence="1">
    <location>
        <begin position="1"/>
        <end position="46"/>
    </location>
</feature>
<reference evidence="2" key="1">
    <citation type="journal article" date="2014" name="Int. J. Syst. Evol. Microbiol.">
        <title>Complete genome sequence of Corynebacterium casei LMG S-19264T (=DSM 44701T), isolated from a smear-ripened cheese.</title>
        <authorList>
            <consortium name="US DOE Joint Genome Institute (JGI-PGF)"/>
            <person name="Walter F."/>
            <person name="Albersmeier A."/>
            <person name="Kalinowski J."/>
            <person name="Ruckert C."/>
        </authorList>
    </citation>
    <scope>NUCLEOTIDE SEQUENCE</scope>
    <source>
        <strain evidence="2">JCM 19831</strain>
    </source>
</reference>
<sequence>MRRRSSLRGAGMGTVVRPIGRSERAADVRPTGVPQPVQKAASGLRVRPQLAQAVVSSAPQPPQNRSPSPA</sequence>
<gene>
    <name evidence="2" type="ORF">GCM10007977_106930</name>
</gene>
<comment type="caution">
    <text evidence="2">The sequence shown here is derived from an EMBL/GenBank/DDBJ whole genome shotgun (WGS) entry which is preliminary data.</text>
</comment>
<accession>A0A917UEL6</accession>
<name>A0A917UEL6_9ACTN</name>
<protein>
    <submittedName>
        <fullName evidence="2">Uncharacterized protein</fullName>
    </submittedName>
</protein>
<dbReference type="AlphaFoldDB" id="A0A917UEL6"/>
<dbReference type="EMBL" id="BMPI01000113">
    <property type="protein sequence ID" value="GGM87539.1"/>
    <property type="molecule type" value="Genomic_DNA"/>
</dbReference>
<dbReference type="Proteomes" id="UP000642070">
    <property type="component" value="Unassembled WGS sequence"/>
</dbReference>